<accession>A0A383EEF4</accession>
<dbReference type="AlphaFoldDB" id="A0A383EEF4"/>
<sequence>MRPKKPDSNNLLIFNVLFFLQKDSKKFFKHYKNKVLWIKPQNPA</sequence>
<protein>
    <submittedName>
        <fullName evidence="1">Uncharacterized protein</fullName>
    </submittedName>
</protein>
<name>A0A383EEF4_9ZZZZ</name>
<reference evidence="1" key="1">
    <citation type="submission" date="2018-05" db="EMBL/GenBank/DDBJ databases">
        <authorList>
            <person name="Lanie J.A."/>
            <person name="Ng W.-L."/>
            <person name="Kazmierczak K.M."/>
            <person name="Andrzejewski T.M."/>
            <person name="Davidsen T.M."/>
            <person name="Wayne K.J."/>
            <person name="Tettelin H."/>
            <person name="Glass J.I."/>
            <person name="Rusch D."/>
            <person name="Podicherti R."/>
            <person name="Tsui H.-C.T."/>
            <person name="Winkler M.E."/>
        </authorList>
    </citation>
    <scope>NUCLEOTIDE SEQUENCE</scope>
</reference>
<organism evidence="1">
    <name type="scientific">marine metagenome</name>
    <dbReference type="NCBI Taxonomy" id="408172"/>
    <lineage>
        <taxon>unclassified sequences</taxon>
        <taxon>metagenomes</taxon>
        <taxon>ecological metagenomes</taxon>
    </lineage>
</organism>
<proteinExistence type="predicted"/>
<evidence type="ECO:0000313" key="1">
    <source>
        <dbReference type="EMBL" id="SVE55111.1"/>
    </source>
</evidence>
<dbReference type="EMBL" id="UINC01225164">
    <property type="protein sequence ID" value="SVE55111.1"/>
    <property type="molecule type" value="Genomic_DNA"/>
</dbReference>
<gene>
    <name evidence="1" type="ORF">METZ01_LOCUS507965</name>
</gene>